<name>A0ABQ3SSJ2_9ACTN</name>
<dbReference type="EMBL" id="BNEC01000005">
    <property type="protein sequence ID" value="GHI71112.1"/>
    <property type="molecule type" value="Genomic_DNA"/>
</dbReference>
<organism evidence="4 5">
    <name type="scientific">Streptomyces nojiriensis</name>
    <dbReference type="NCBI Taxonomy" id="66374"/>
    <lineage>
        <taxon>Bacteria</taxon>
        <taxon>Bacillati</taxon>
        <taxon>Actinomycetota</taxon>
        <taxon>Actinomycetes</taxon>
        <taxon>Kitasatosporales</taxon>
        <taxon>Streptomycetaceae</taxon>
        <taxon>Streptomyces</taxon>
    </lineage>
</organism>
<dbReference type="PROSITE" id="PS51635">
    <property type="entry name" value="PNPLA"/>
    <property type="match status" value="1"/>
</dbReference>
<feature type="active site" description="Nucleophile" evidence="2">
    <location>
        <position position="82"/>
    </location>
</feature>
<evidence type="ECO:0000259" key="3">
    <source>
        <dbReference type="PROSITE" id="PS51635"/>
    </source>
</evidence>
<feature type="short sequence motif" description="GXSXG" evidence="2">
    <location>
        <begin position="80"/>
        <end position="84"/>
    </location>
</feature>
<evidence type="ECO:0000256" key="1">
    <source>
        <dbReference type="ARBA" id="ARBA00023098"/>
    </source>
</evidence>
<comment type="caution">
    <text evidence="2">Lacks conserved residue(s) required for the propagation of feature annotation.</text>
</comment>
<dbReference type="Pfam" id="PF01734">
    <property type="entry name" value="Patatin"/>
    <property type="match status" value="1"/>
</dbReference>
<proteinExistence type="predicted"/>
<dbReference type="InterPro" id="IPR002641">
    <property type="entry name" value="PNPLA_dom"/>
</dbReference>
<feature type="active site" description="Proton acceptor" evidence="2">
    <location>
        <position position="288"/>
    </location>
</feature>
<dbReference type="RefSeq" id="WP_189739658.1">
    <property type="nucleotide sequence ID" value="NZ_BMRL01000008.1"/>
</dbReference>
<dbReference type="Gene3D" id="3.40.1090.10">
    <property type="entry name" value="Cytosolic phospholipase A2 catalytic domain"/>
    <property type="match status" value="1"/>
</dbReference>
<keyword evidence="2" id="KW-0378">Hydrolase</keyword>
<reference evidence="5" key="1">
    <citation type="submission" date="2023-07" db="EMBL/GenBank/DDBJ databases">
        <title>Whole genome shotgun sequence of Streptomyces nojiriensis NBRC 13794.</title>
        <authorList>
            <person name="Komaki H."/>
            <person name="Tamura T."/>
        </authorList>
    </citation>
    <scope>NUCLEOTIDE SEQUENCE [LARGE SCALE GENOMIC DNA]</scope>
    <source>
        <strain evidence="5">NBRC 13794</strain>
    </source>
</reference>
<accession>A0ABQ3SSJ2</accession>
<keyword evidence="2" id="KW-0442">Lipid degradation</keyword>
<evidence type="ECO:0000256" key="2">
    <source>
        <dbReference type="PROSITE-ProRule" id="PRU01161"/>
    </source>
</evidence>
<evidence type="ECO:0000313" key="4">
    <source>
        <dbReference type="EMBL" id="GHI71112.1"/>
    </source>
</evidence>
<feature type="short sequence motif" description="DGA/G" evidence="2">
    <location>
        <begin position="288"/>
        <end position="290"/>
    </location>
</feature>
<dbReference type="GeneID" id="95589356"/>
<evidence type="ECO:0000313" key="5">
    <source>
        <dbReference type="Proteomes" id="UP000613974"/>
    </source>
</evidence>
<keyword evidence="1 2" id="KW-0443">Lipid metabolism</keyword>
<dbReference type="Pfam" id="PF11856">
    <property type="entry name" value="DUF3376"/>
    <property type="match status" value="1"/>
</dbReference>
<keyword evidence="5" id="KW-1185">Reference proteome</keyword>
<dbReference type="Proteomes" id="UP000613974">
    <property type="component" value="Unassembled WGS sequence"/>
</dbReference>
<gene>
    <name evidence="4" type="ORF">Snoj_50300</name>
</gene>
<dbReference type="SUPFAM" id="SSF52151">
    <property type="entry name" value="FabD/lysophospholipase-like"/>
    <property type="match status" value="1"/>
</dbReference>
<sequence>MEKTDEEIRLALVMNGGVSLAVWMGGVTHEIDLLRRASDPAVPLATVRGSDQPVFDRWRGACDGSSGGPRRRVIVDVVAGTSAGGLNGTLLATAIARGTALDPAPGLEGEDTVLPKLKKIWREDAALAFDKLLPQPGETPRPSILDGAFFAEAVDGVLESIEQVPAEGDSLPITLFVTATSLGSAAQNYQDAFGNLMACPDHRRVYRFEKQTSQCTYQADLLGEEPLENVFARDFRNDFNPATGYPNVLASAARSSASYPLAFAPVSESQIPVSLWVRGVGEPSWVMDGGVLDNAPFGPVLDAIASRELSGPVRRLLAYVVPSPGVLGPSSEGDGAPPLWTRVLGSAIGLPPEADLRTDVETIQSLLSQADGLGSDSTAFFASLLGNPVLEEETQARAEQAQATAELLLPTYRGARIIGAIFEARRLVATASLAPTPTAETVEDLGDIVPLWVPEAGVNGLAEEVWHWGVTGAERTVRLFVRDLRRRLDMAPVETNPAAGLSALTNLWLPRIEAVKRAFTEGLQTELQGAGDAPAEDIAASINSVIEELQVREALALLVGGATAAYRGAVTSGLSQDELLQSALNVEVISRAFQARSPSRAVAPFEFLRLGPDVKTPVLGEPLSGQIMSQPERKLYGTQMAHFAAFGHPSWRDWDWLVGRLDAVAHLGNALGRDEAWVWETQVAVLESESVSLESLSTGMESMLDMSLPQLINKLRDLPDNYGPNLVRNLVASAADGLAHLENPPALRVPARILARARRPLRWWLRRKGF</sequence>
<dbReference type="InterPro" id="IPR024282">
    <property type="entry name" value="DUF3376"/>
</dbReference>
<dbReference type="InterPro" id="IPR016035">
    <property type="entry name" value="Acyl_Trfase/lysoPLipase"/>
</dbReference>
<comment type="caution">
    <text evidence="4">The sequence shown here is derived from an EMBL/GenBank/DDBJ whole genome shotgun (WGS) entry which is preliminary data.</text>
</comment>
<feature type="domain" description="PNPLA" evidence="3">
    <location>
        <begin position="12"/>
        <end position="301"/>
    </location>
</feature>
<protein>
    <recommendedName>
        <fullName evidence="3">PNPLA domain-containing protein</fullName>
    </recommendedName>
</protein>